<comment type="caution">
    <text evidence="20">The sequence shown here is derived from an EMBL/GenBank/DDBJ whole genome shotgun (WGS) entry which is preliminary data.</text>
</comment>
<evidence type="ECO:0000256" key="2">
    <source>
        <dbReference type="ARBA" id="ARBA00004651"/>
    </source>
</evidence>
<evidence type="ECO:0000256" key="17">
    <source>
        <dbReference type="ARBA" id="ARBA00023264"/>
    </source>
</evidence>
<comment type="pathway">
    <text evidence="4">Lipid metabolism.</text>
</comment>
<evidence type="ECO:0000256" key="3">
    <source>
        <dbReference type="ARBA" id="ARBA00005119"/>
    </source>
</evidence>
<evidence type="ECO:0000256" key="16">
    <source>
        <dbReference type="ARBA" id="ARBA00023209"/>
    </source>
</evidence>
<evidence type="ECO:0000256" key="8">
    <source>
        <dbReference type="ARBA" id="ARBA00022475"/>
    </source>
</evidence>
<keyword evidence="14" id="KW-0443">Lipid metabolism</keyword>
<keyword evidence="11 18" id="KW-0812">Transmembrane</keyword>
<keyword evidence="10 18" id="KW-0808">Transferase</keyword>
<keyword evidence="9" id="KW-0444">Lipid biosynthesis</keyword>
<feature type="transmembrane region" description="Helical" evidence="19">
    <location>
        <begin position="62"/>
        <end position="89"/>
    </location>
</feature>
<keyword evidence="8" id="KW-1003">Cell membrane</keyword>
<dbReference type="RefSeq" id="WP_107975690.1">
    <property type="nucleotide sequence ID" value="NZ_BMEZ01000009.1"/>
</dbReference>
<dbReference type="GO" id="GO:0016024">
    <property type="term" value="P:CDP-diacylglycerol biosynthetic process"/>
    <property type="evidence" value="ECO:0007669"/>
    <property type="project" value="UniProtKB-UniPathway"/>
</dbReference>
<evidence type="ECO:0000256" key="7">
    <source>
        <dbReference type="ARBA" id="ARBA00019373"/>
    </source>
</evidence>
<comment type="catalytic activity">
    <reaction evidence="1 18">
        <text>a 1,2-diacyl-sn-glycero-3-phosphate + CTP + H(+) = a CDP-1,2-diacyl-sn-glycerol + diphosphate</text>
        <dbReference type="Rhea" id="RHEA:16229"/>
        <dbReference type="ChEBI" id="CHEBI:15378"/>
        <dbReference type="ChEBI" id="CHEBI:33019"/>
        <dbReference type="ChEBI" id="CHEBI:37563"/>
        <dbReference type="ChEBI" id="CHEBI:58332"/>
        <dbReference type="ChEBI" id="CHEBI:58608"/>
        <dbReference type="EC" id="2.7.7.41"/>
    </reaction>
</comment>
<evidence type="ECO:0000313" key="21">
    <source>
        <dbReference type="Proteomes" id="UP000244069"/>
    </source>
</evidence>
<evidence type="ECO:0000256" key="14">
    <source>
        <dbReference type="ARBA" id="ARBA00023098"/>
    </source>
</evidence>
<reference evidence="20 21" key="1">
    <citation type="submission" date="2018-04" db="EMBL/GenBank/DDBJ databases">
        <title>Genomic Encyclopedia of Archaeal and Bacterial Type Strains, Phase II (KMG-II): from individual species to whole genera.</title>
        <authorList>
            <person name="Goeker M."/>
        </authorList>
    </citation>
    <scope>NUCLEOTIDE SEQUENCE [LARGE SCALE GENOMIC DNA]</scope>
    <source>
        <strain evidence="20 21">DSM 29329</strain>
    </source>
</reference>
<feature type="transmembrane region" description="Helical" evidence="19">
    <location>
        <begin position="128"/>
        <end position="147"/>
    </location>
</feature>
<feature type="transmembrane region" description="Helical" evidence="19">
    <location>
        <begin position="238"/>
        <end position="257"/>
    </location>
</feature>
<comment type="similarity">
    <text evidence="5 18">Belongs to the CDS family.</text>
</comment>
<dbReference type="PANTHER" id="PTHR46382:SF1">
    <property type="entry name" value="PHOSPHATIDATE CYTIDYLYLTRANSFERASE"/>
    <property type="match status" value="1"/>
</dbReference>
<dbReference type="PANTHER" id="PTHR46382">
    <property type="entry name" value="PHOSPHATIDATE CYTIDYLYLTRANSFERASE"/>
    <property type="match status" value="1"/>
</dbReference>
<evidence type="ECO:0000256" key="19">
    <source>
        <dbReference type="SAM" id="Phobius"/>
    </source>
</evidence>
<protein>
    <recommendedName>
        <fullName evidence="7 18">Phosphatidate cytidylyltransferase</fullName>
        <ecNumber evidence="6 18">2.7.7.41</ecNumber>
    </recommendedName>
</protein>
<dbReference type="Proteomes" id="UP000244069">
    <property type="component" value="Unassembled WGS sequence"/>
</dbReference>
<comment type="pathway">
    <text evidence="3 18">Phospholipid metabolism; CDP-diacylglycerol biosynthesis; CDP-diacylglycerol from sn-glycerol 3-phosphate: step 3/3.</text>
</comment>
<keyword evidence="21" id="KW-1185">Reference proteome</keyword>
<dbReference type="GO" id="GO:0004605">
    <property type="term" value="F:phosphatidate cytidylyltransferase activity"/>
    <property type="evidence" value="ECO:0007669"/>
    <property type="project" value="UniProtKB-EC"/>
</dbReference>
<comment type="subcellular location">
    <subcellularLocation>
        <location evidence="2">Cell membrane</location>
        <topology evidence="2">Multi-pass membrane protein</topology>
    </subcellularLocation>
</comment>
<evidence type="ECO:0000256" key="6">
    <source>
        <dbReference type="ARBA" id="ARBA00012487"/>
    </source>
</evidence>
<proteinExistence type="inferred from homology"/>
<dbReference type="Pfam" id="PF01148">
    <property type="entry name" value="CTP_transf_1"/>
    <property type="match status" value="1"/>
</dbReference>
<evidence type="ECO:0000256" key="5">
    <source>
        <dbReference type="ARBA" id="ARBA00010185"/>
    </source>
</evidence>
<feature type="transmembrane region" description="Helical" evidence="19">
    <location>
        <begin position="101"/>
        <end position="122"/>
    </location>
</feature>
<organism evidence="20 21">
    <name type="scientific">Allosediminivita pacifica</name>
    <dbReference type="NCBI Taxonomy" id="1267769"/>
    <lineage>
        <taxon>Bacteria</taxon>
        <taxon>Pseudomonadati</taxon>
        <taxon>Pseudomonadota</taxon>
        <taxon>Alphaproteobacteria</taxon>
        <taxon>Rhodobacterales</taxon>
        <taxon>Paracoccaceae</taxon>
        <taxon>Allosediminivita</taxon>
    </lineage>
</organism>
<keyword evidence="15 19" id="KW-0472">Membrane</keyword>
<evidence type="ECO:0000313" key="20">
    <source>
        <dbReference type="EMBL" id="PTX48823.1"/>
    </source>
</evidence>
<keyword evidence="17" id="KW-1208">Phospholipid metabolism</keyword>
<evidence type="ECO:0000256" key="9">
    <source>
        <dbReference type="ARBA" id="ARBA00022516"/>
    </source>
</evidence>
<evidence type="ECO:0000256" key="11">
    <source>
        <dbReference type="ARBA" id="ARBA00022692"/>
    </source>
</evidence>
<keyword evidence="16" id="KW-0594">Phospholipid biosynthesis</keyword>
<dbReference type="UniPathway" id="UPA00557">
    <property type="reaction ID" value="UER00614"/>
</dbReference>
<dbReference type="OrthoDB" id="9799199at2"/>
<dbReference type="GO" id="GO:0005886">
    <property type="term" value="C:plasma membrane"/>
    <property type="evidence" value="ECO:0007669"/>
    <property type="project" value="UniProtKB-SubCell"/>
</dbReference>
<keyword evidence="13 19" id="KW-1133">Transmembrane helix</keyword>
<evidence type="ECO:0000256" key="10">
    <source>
        <dbReference type="ARBA" id="ARBA00022679"/>
    </source>
</evidence>
<sequence length="262" mass="27285">MSENRWADLARRSSAGVVMVLLGLVAVWFGGFLFHALVALVCLVMVWELVTMMDKHPERSSLVLAAVTGVSVIGAVYLPVGLGLPLLLLPSLAGLGRMERGGVVYAVFTAMIMLAGYGIIALRDDVGLLWMFWLALVVIATDVLGYFAGRMIGGPKFWPRVSPSKTWAGTIAGWVGAAMVGLAFSGLPGAGFGLIGVSVAASMASQIGDIAESAIKRRAGVKDSSSLIPGHGGMMDRFDGMLGAAVFLVIAAQMTGVPPSGF</sequence>
<dbReference type="InterPro" id="IPR000374">
    <property type="entry name" value="PC_trans"/>
</dbReference>
<dbReference type="EMBL" id="QBKN01000008">
    <property type="protein sequence ID" value="PTX48823.1"/>
    <property type="molecule type" value="Genomic_DNA"/>
</dbReference>
<dbReference type="PROSITE" id="PS01315">
    <property type="entry name" value="CDS"/>
    <property type="match status" value="1"/>
</dbReference>
<evidence type="ECO:0000256" key="18">
    <source>
        <dbReference type="RuleBase" id="RU003938"/>
    </source>
</evidence>
<accession>A0A2T6AYD5</accession>
<dbReference type="EC" id="2.7.7.41" evidence="6 18"/>
<evidence type="ECO:0000256" key="1">
    <source>
        <dbReference type="ARBA" id="ARBA00001698"/>
    </source>
</evidence>
<evidence type="ECO:0000256" key="13">
    <source>
        <dbReference type="ARBA" id="ARBA00022989"/>
    </source>
</evidence>
<evidence type="ECO:0000256" key="15">
    <source>
        <dbReference type="ARBA" id="ARBA00023136"/>
    </source>
</evidence>
<evidence type="ECO:0000256" key="4">
    <source>
        <dbReference type="ARBA" id="ARBA00005189"/>
    </source>
</evidence>
<dbReference type="AlphaFoldDB" id="A0A2T6AYD5"/>
<evidence type="ECO:0000256" key="12">
    <source>
        <dbReference type="ARBA" id="ARBA00022695"/>
    </source>
</evidence>
<keyword evidence="12 18" id="KW-0548">Nucleotidyltransferase</keyword>
<feature type="transmembrane region" description="Helical" evidence="19">
    <location>
        <begin position="21"/>
        <end position="50"/>
    </location>
</feature>
<gene>
    <name evidence="20" type="ORF">C8N44_108101</name>
</gene>
<name>A0A2T6AYD5_9RHOB</name>